<dbReference type="InterPro" id="IPR001650">
    <property type="entry name" value="Helicase_C-like"/>
</dbReference>
<proteinExistence type="predicted"/>
<feature type="domain" description="Helicase C-terminal" evidence="6">
    <location>
        <begin position="208"/>
        <end position="374"/>
    </location>
</feature>
<gene>
    <name evidence="7" type="ORF">EUX98_g2305</name>
</gene>
<dbReference type="AlphaFoldDB" id="A0A4S4N0Q6"/>
<dbReference type="Gene3D" id="3.40.50.300">
    <property type="entry name" value="P-loop containing nucleotide triphosphate hydrolases"/>
    <property type="match status" value="3"/>
</dbReference>
<feature type="region of interest" description="Disordered" evidence="5">
    <location>
        <begin position="560"/>
        <end position="608"/>
    </location>
</feature>
<dbReference type="PROSITE" id="PS51194">
    <property type="entry name" value="HELICASE_CTER"/>
    <property type="match status" value="1"/>
</dbReference>
<dbReference type="InterPro" id="IPR022192">
    <property type="entry name" value="SUV3_C"/>
</dbReference>
<dbReference type="GO" id="GO:0005524">
    <property type="term" value="F:ATP binding"/>
    <property type="evidence" value="ECO:0007669"/>
    <property type="project" value="UniProtKB-KW"/>
</dbReference>
<dbReference type="Pfam" id="PF00271">
    <property type="entry name" value="Helicase_C"/>
    <property type="match status" value="1"/>
</dbReference>
<organism evidence="7 8">
    <name type="scientific">Antrodiella citrinella</name>
    <dbReference type="NCBI Taxonomy" id="2447956"/>
    <lineage>
        <taxon>Eukaryota</taxon>
        <taxon>Fungi</taxon>
        <taxon>Dikarya</taxon>
        <taxon>Basidiomycota</taxon>
        <taxon>Agaricomycotina</taxon>
        <taxon>Agaricomycetes</taxon>
        <taxon>Polyporales</taxon>
        <taxon>Steccherinaceae</taxon>
        <taxon>Antrodiella</taxon>
    </lineage>
</organism>
<dbReference type="InterPro" id="IPR055206">
    <property type="entry name" value="DEXQc_SUV3"/>
</dbReference>
<sequence length="608" mass="67055">MPAAGFTHTRIAPPRKIIMHVGPTNSGKTHHALRALAAAKRGCYAGPLRLLAHEIFMRLNNGQIVPLGVDPGPVKPDPSSLIEGADMADGPVVSKDGDKRFARPCNLITGEERIAVAEDAPLSSCTVEMAPILTPLDVAVVDEIQMLADPERGGAWANAVLGITAHEMHLCGEEAAVPLVQGLLKHTGDEIIVNRYERLTPLQVAKTSMNGSLQNVEKGDCVVAFSRSNIFKTKNEIERLTGLKCALVYGGLPAEVRNEQAKLFNDPKSGYDVIVGSDAIGMGLNLKIKRVIFSSVHKSDGKREVLLGAPQIKQIAGRAGRYGLHGTGDGGVATTLHPGDLPILAKALALSPEPIRFAHIRANEDSYKRVQSALPYLATFSTMVEAIKYVAKMDPWYRIEDAAQTVLATREIETIVKKSSLSRDEMFLLQDAPVVWRHELAVKTLTQYLRMYQKDIYVDVRKAVEQVGLLDKLNKVLRLADEKDEKKVELAEVKIAVMALWELETLHKTLCVYLWLSFRLPIAFHDYDAALVLKASTERAIWWTLQQVSRQGITVADLTVKHNRHPSKSAPQSRGRSKEGKFGRDRDQTSDDHRLPFHSKSKVSRVVF</sequence>
<evidence type="ECO:0000256" key="4">
    <source>
        <dbReference type="ARBA" id="ARBA00022840"/>
    </source>
</evidence>
<dbReference type="Gene3D" id="1.20.272.40">
    <property type="match status" value="1"/>
</dbReference>
<dbReference type="EMBL" id="SGPM01000035">
    <property type="protein sequence ID" value="THH31865.1"/>
    <property type="molecule type" value="Genomic_DNA"/>
</dbReference>
<dbReference type="InterPro" id="IPR027417">
    <property type="entry name" value="P-loop_NTPase"/>
</dbReference>
<dbReference type="PANTHER" id="PTHR12131">
    <property type="entry name" value="ATP-DEPENDENT RNA AND DNA HELICASE"/>
    <property type="match status" value="1"/>
</dbReference>
<accession>A0A4S4N0Q6</accession>
<keyword evidence="3" id="KW-0347">Helicase</keyword>
<dbReference type="CDD" id="cd18805">
    <property type="entry name" value="SF2_C_suv3"/>
    <property type="match status" value="1"/>
</dbReference>
<dbReference type="FunFam" id="3.40.50.300:FF:000957">
    <property type="entry name" value="ATP-dependent RNA helicase SUV3L, mitochondrial"/>
    <property type="match status" value="1"/>
</dbReference>
<dbReference type="Gene3D" id="1.20.58.1080">
    <property type="match status" value="1"/>
</dbReference>
<comment type="caution">
    <text evidence="7">The sequence shown here is derived from an EMBL/GenBank/DDBJ whole genome shotgun (WGS) entry which is preliminary data.</text>
</comment>
<dbReference type="Proteomes" id="UP000308730">
    <property type="component" value="Unassembled WGS sequence"/>
</dbReference>
<evidence type="ECO:0000256" key="2">
    <source>
        <dbReference type="ARBA" id="ARBA00022801"/>
    </source>
</evidence>
<feature type="compositionally biased region" description="Basic and acidic residues" evidence="5">
    <location>
        <begin position="576"/>
        <end position="595"/>
    </location>
</feature>
<keyword evidence="4" id="KW-0067">ATP-binding</keyword>
<evidence type="ECO:0000259" key="6">
    <source>
        <dbReference type="PROSITE" id="PS51194"/>
    </source>
</evidence>
<keyword evidence="1" id="KW-0547">Nucleotide-binding</keyword>
<keyword evidence="8" id="KW-1185">Reference proteome</keyword>
<dbReference type="GO" id="GO:0045025">
    <property type="term" value="C:mitochondrial degradosome"/>
    <property type="evidence" value="ECO:0007669"/>
    <property type="project" value="TreeGrafter"/>
</dbReference>
<evidence type="ECO:0000313" key="8">
    <source>
        <dbReference type="Proteomes" id="UP000308730"/>
    </source>
</evidence>
<feature type="compositionally biased region" description="Basic residues" evidence="5">
    <location>
        <begin position="596"/>
        <end position="608"/>
    </location>
</feature>
<dbReference type="Pfam" id="PF22527">
    <property type="entry name" value="DEXQc_Suv3"/>
    <property type="match status" value="2"/>
</dbReference>
<evidence type="ECO:0000256" key="1">
    <source>
        <dbReference type="ARBA" id="ARBA00022741"/>
    </source>
</evidence>
<evidence type="ECO:0000256" key="5">
    <source>
        <dbReference type="SAM" id="MobiDB-lite"/>
    </source>
</evidence>
<protein>
    <recommendedName>
        <fullName evidence="6">Helicase C-terminal domain-containing protein</fullName>
    </recommendedName>
</protein>
<dbReference type="GO" id="GO:0016787">
    <property type="term" value="F:hydrolase activity"/>
    <property type="evidence" value="ECO:0007669"/>
    <property type="project" value="UniProtKB-KW"/>
</dbReference>
<dbReference type="InterPro" id="IPR050699">
    <property type="entry name" value="RNA-DNA_Helicase"/>
</dbReference>
<evidence type="ECO:0000256" key="3">
    <source>
        <dbReference type="ARBA" id="ARBA00022806"/>
    </source>
</evidence>
<dbReference type="Pfam" id="PF12513">
    <property type="entry name" value="SUV3_C"/>
    <property type="match status" value="1"/>
</dbReference>
<dbReference type="SUPFAM" id="SSF52540">
    <property type="entry name" value="P-loop containing nucleoside triphosphate hydrolases"/>
    <property type="match status" value="1"/>
</dbReference>
<dbReference type="PANTHER" id="PTHR12131:SF1">
    <property type="entry name" value="ATP-DEPENDENT RNA HELICASE SUPV3L1, MITOCHONDRIAL-RELATED"/>
    <property type="match status" value="1"/>
</dbReference>
<dbReference type="GO" id="GO:0000965">
    <property type="term" value="P:mitochondrial RNA 3'-end processing"/>
    <property type="evidence" value="ECO:0007669"/>
    <property type="project" value="TreeGrafter"/>
</dbReference>
<dbReference type="OrthoDB" id="6692397at2759"/>
<name>A0A4S4N0Q6_9APHY</name>
<reference evidence="7 8" key="1">
    <citation type="submission" date="2019-02" db="EMBL/GenBank/DDBJ databases">
        <title>Genome sequencing of the rare red list fungi Antrodiella citrinella (Flaviporus citrinellus).</title>
        <authorList>
            <person name="Buettner E."/>
            <person name="Kellner H."/>
        </authorList>
    </citation>
    <scope>NUCLEOTIDE SEQUENCE [LARGE SCALE GENOMIC DNA]</scope>
    <source>
        <strain evidence="7 8">DSM 108506</strain>
    </source>
</reference>
<dbReference type="GO" id="GO:0004386">
    <property type="term" value="F:helicase activity"/>
    <property type="evidence" value="ECO:0007669"/>
    <property type="project" value="UniProtKB-KW"/>
</dbReference>
<keyword evidence="2" id="KW-0378">Hydrolase</keyword>
<evidence type="ECO:0000313" key="7">
    <source>
        <dbReference type="EMBL" id="THH31865.1"/>
    </source>
</evidence>
<dbReference type="SMART" id="SM00490">
    <property type="entry name" value="HELICc"/>
    <property type="match status" value="1"/>
</dbReference>